<evidence type="ECO:0000256" key="2">
    <source>
        <dbReference type="ARBA" id="ARBA00022428"/>
    </source>
</evidence>
<evidence type="ECO:0000313" key="6">
    <source>
        <dbReference type="Proteomes" id="UP000838686"/>
    </source>
</evidence>
<dbReference type="EMBL" id="CAKMMF010000035">
    <property type="protein sequence ID" value="CAH1221161.1"/>
    <property type="molecule type" value="Genomic_DNA"/>
</dbReference>
<evidence type="ECO:0000256" key="4">
    <source>
        <dbReference type="HAMAP-Rule" id="MF_00995"/>
    </source>
</evidence>
<evidence type="ECO:0000256" key="3">
    <source>
        <dbReference type="ARBA" id="ARBA00023239"/>
    </source>
</evidence>
<reference evidence="5" key="1">
    <citation type="submission" date="2022-01" db="EMBL/GenBank/DDBJ databases">
        <authorList>
            <person name="Criscuolo A."/>
        </authorList>
    </citation>
    <scope>NUCLEOTIDE SEQUENCE</scope>
    <source>
        <strain evidence="5">CIP111893</strain>
    </source>
</reference>
<keyword evidence="6" id="KW-1185">Reference proteome</keyword>
<dbReference type="Proteomes" id="UP000838686">
    <property type="component" value="Unassembled WGS sequence"/>
</dbReference>
<evidence type="ECO:0000313" key="5">
    <source>
        <dbReference type="EMBL" id="CAH1221161.1"/>
    </source>
</evidence>
<name>A0ABM9CS57_9BACL</name>
<dbReference type="HAMAP" id="MF_00995">
    <property type="entry name" value="MqnA"/>
    <property type="match status" value="1"/>
</dbReference>
<protein>
    <recommendedName>
        <fullName evidence="4">Chorismate dehydratase</fullName>
        <ecNumber evidence="4">4.2.1.151</ecNumber>
    </recommendedName>
    <alternativeName>
        <fullName evidence="4">Menaquinone biosynthetic enzyme MqnA</fullName>
    </alternativeName>
</protein>
<dbReference type="PANTHER" id="PTHR37690">
    <property type="entry name" value="CHORISMATE DEHYDRATASE"/>
    <property type="match status" value="1"/>
</dbReference>
<sequence length="286" mass="32248">MGLHRPITIGRIDYANVWPIFHYAKQMLPDSRYIIDKRVPSALNGAIQRGEVDITAMSSFAYAQHADDYLLLPDLSVSAKGRVNSILLFMREPIERVLKGRIALTATSATSVHLLQIIMSLYYGASPSYVTMEPDLDSMLQHADAALLIGDPAIQASWQEQGLTVLDLGELWRKWTGCGMTFALLAVRKATAAERPEEVAAVLHALSESKRRSLLNPQPLIDQACRQLGGERAYWSRYFQELSYDFGAEEQAGLQLYFNYAQQLRLLPHEVRMQFFIDDTAIRVNE</sequence>
<evidence type="ECO:0000256" key="1">
    <source>
        <dbReference type="ARBA" id="ARBA00004863"/>
    </source>
</evidence>
<dbReference type="CDD" id="cd13634">
    <property type="entry name" value="PBP2_Sco4506"/>
    <property type="match status" value="1"/>
</dbReference>
<accession>A0ABM9CS57</accession>
<comment type="similarity">
    <text evidence="4">Belongs to the MqnA/MqnD family. MqnA subfamily.</text>
</comment>
<dbReference type="Gene3D" id="3.40.190.10">
    <property type="entry name" value="Periplasmic binding protein-like II"/>
    <property type="match status" value="2"/>
</dbReference>
<dbReference type="EC" id="4.2.1.151" evidence="4"/>
<comment type="caution">
    <text evidence="5">The sequence shown here is derived from an EMBL/GenBank/DDBJ whole genome shotgun (WGS) entry which is preliminary data.</text>
</comment>
<dbReference type="InterPro" id="IPR030868">
    <property type="entry name" value="MqnA"/>
</dbReference>
<dbReference type="RefSeq" id="WP_236345246.1">
    <property type="nucleotide sequence ID" value="NZ_CAKMMF010000035.1"/>
</dbReference>
<dbReference type="GO" id="GO:0016829">
    <property type="term" value="F:lyase activity"/>
    <property type="evidence" value="ECO:0007669"/>
    <property type="project" value="UniProtKB-KW"/>
</dbReference>
<gene>
    <name evidence="4 5" type="primary">mqnA</name>
    <name evidence="5" type="ORF">PAECIP111893_04671</name>
</gene>
<keyword evidence="3 4" id="KW-0456">Lyase</keyword>
<comment type="pathway">
    <text evidence="1 4">Quinol/quinone metabolism; menaquinone biosynthesis.</text>
</comment>
<comment type="catalytic activity">
    <reaction evidence="4">
        <text>chorismate = 3-[(1-carboxyvinyl)-oxy]benzoate + H2O</text>
        <dbReference type="Rhea" id="RHEA:40051"/>
        <dbReference type="ChEBI" id="CHEBI:15377"/>
        <dbReference type="ChEBI" id="CHEBI:29748"/>
        <dbReference type="ChEBI" id="CHEBI:76981"/>
        <dbReference type="EC" id="4.2.1.151"/>
    </reaction>
</comment>
<dbReference type="InterPro" id="IPR003773">
    <property type="entry name" value="Menaquinone_biosynth"/>
</dbReference>
<organism evidence="5 6">
    <name type="scientific">Paenibacillus plantiphilus</name>
    <dbReference type="NCBI Taxonomy" id="2905650"/>
    <lineage>
        <taxon>Bacteria</taxon>
        <taxon>Bacillati</taxon>
        <taxon>Bacillota</taxon>
        <taxon>Bacilli</taxon>
        <taxon>Bacillales</taxon>
        <taxon>Paenibacillaceae</taxon>
        <taxon>Paenibacillus</taxon>
    </lineage>
</organism>
<keyword evidence="2 4" id="KW-0474">Menaquinone biosynthesis</keyword>
<dbReference type="Pfam" id="PF02621">
    <property type="entry name" value="VitK2_biosynth"/>
    <property type="match status" value="1"/>
</dbReference>
<proteinExistence type="inferred from homology"/>
<dbReference type="SUPFAM" id="SSF53850">
    <property type="entry name" value="Periplasmic binding protein-like II"/>
    <property type="match status" value="1"/>
</dbReference>
<comment type="function">
    <text evidence="4">Catalyzes the dehydration of chorismate into 3-[(1-carboxyvinyl)oxy]benzoate, a step in the biosynthesis of menaquinone (MK, vitamin K2).</text>
</comment>
<dbReference type="PANTHER" id="PTHR37690:SF1">
    <property type="entry name" value="CHORISMATE DEHYDRATASE"/>
    <property type="match status" value="1"/>
</dbReference>